<sequence length="280" mass="29139">MTIELGPLGAYLTAAEATATDAVALEEAGYGAIWLAASPTADLLSAERLLDATNRIVVGTSVLNVWQADAETVADSYHRIAAGHPDRLLIGIGAGHREINAGYTSPVAKVAGYLDTLTAAGVPADRVLLAALGPKMLRLAAERAAGTLTLQVTPEHTRRAREALGPTKLVVPGHGVVLDADADRARETGRAGLRQILGIANYANNLRRIGYTDDDLTDPFSDRLIDVLVFHGEAPAIAAGIHTEITAGANHVGLHAAGEDPIGVLRAIAAAARELEVLRA</sequence>
<dbReference type="NCBIfam" id="TIGR03620">
    <property type="entry name" value="F420_MSMEG_4141"/>
    <property type="match status" value="1"/>
</dbReference>
<dbReference type="GO" id="GO:0016705">
    <property type="term" value="F:oxidoreductase activity, acting on paired donors, with incorporation or reduction of molecular oxygen"/>
    <property type="evidence" value="ECO:0007669"/>
    <property type="project" value="InterPro"/>
</dbReference>
<evidence type="ECO:0000313" key="1">
    <source>
        <dbReference type="EMBL" id="VVJ21925.1"/>
    </source>
</evidence>
<organism evidence="1 2">
    <name type="scientific">Amycolatopsis camponoti</name>
    <dbReference type="NCBI Taxonomy" id="2606593"/>
    <lineage>
        <taxon>Bacteria</taxon>
        <taxon>Bacillati</taxon>
        <taxon>Actinomycetota</taxon>
        <taxon>Actinomycetes</taxon>
        <taxon>Pseudonocardiales</taxon>
        <taxon>Pseudonocardiaceae</taxon>
        <taxon>Amycolatopsis</taxon>
    </lineage>
</organism>
<dbReference type="EMBL" id="CABVGP010000002">
    <property type="protein sequence ID" value="VVJ21925.1"/>
    <property type="molecule type" value="Genomic_DNA"/>
</dbReference>
<dbReference type="InterPro" id="IPR036661">
    <property type="entry name" value="Luciferase-like_sf"/>
</dbReference>
<dbReference type="Gene3D" id="3.20.20.30">
    <property type="entry name" value="Luciferase-like domain"/>
    <property type="match status" value="2"/>
</dbReference>
<protein>
    <submittedName>
        <fullName evidence="1">Coenzyme F420-dependent N5</fullName>
    </submittedName>
</protein>
<proteinExistence type="predicted"/>
<dbReference type="InterPro" id="IPR019922">
    <property type="entry name" value="Lucif-like_OxRdatse_MSMEG_4141"/>
</dbReference>
<dbReference type="AlphaFoldDB" id="A0A6I8LZR7"/>
<evidence type="ECO:0000313" key="2">
    <source>
        <dbReference type="Proteomes" id="UP000399805"/>
    </source>
</evidence>
<accession>A0A6I8LZR7</accession>
<dbReference type="SUPFAM" id="SSF51679">
    <property type="entry name" value="Bacterial luciferase-like"/>
    <property type="match status" value="1"/>
</dbReference>
<reference evidence="1 2" key="1">
    <citation type="submission" date="2019-09" db="EMBL/GenBank/DDBJ databases">
        <authorList>
            <person name="Leyn A S."/>
        </authorList>
    </citation>
    <scope>NUCLEOTIDE SEQUENCE [LARGE SCALE GENOMIC DNA]</scope>
    <source>
        <strain evidence="1">AA231_1</strain>
    </source>
</reference>
<dbReference type="Proteomes" id="UP000399805">
    <property type="component" value="Unassembled WGS sequence"/>
</dbReference>
<dbReference type="RefSeq" id="WP_155546759.1">
    <property type="nucleotide sequence ID" value="NZ_CABVGP010000002.1"/>
</dbReference>
<gene>
    <name evidence="1" type="ORF">AA23TX_06939</name>
</gene>
<keyword evidence="2" id="KW-1185">Reference proteome</keyword>
<name>A0A6I8LZR7_9PSEU</name>